<feature type="transmembrane region" description="Helical" evidence="1">
    <location>
        <begin position="81"/>
        <end position="101"/>
    </location>
</feature>
<gene>
    <name evidence="2" type="ORF">C5167_037212</name>
</gene>
<keyword evidence="3" id="KW-1185">Reference proteome</keyword>
<dbReference type="AlphaFoldDB" id="A0A4Y7I5Q0"/>
<keyword evidence="1" id="KW-0472">Membrane</keyword>
<dbReference type="Proteomes" id="UP000316621">
    <property type="component" value="Chromosome 1"/>
</dbReference>
<organism evidence="2 3">
    <name type="scientific">Papaver somniferum</name>
    <name type="common">Opium poppy</name>
    <dbReference type="NCBI Taxonomy" id="3469"/>
    <lineage>
        <taxon>Eukaryota</taxon>
        <taxon>Viridiplantae</taxon>
        <taxon>Streptophyta</taxon>
        <taxon>Embryophyta</taxon>
        <taxon>Tracheophyta</taxon>
        <taxon>Spermatophyta</taxon>
        <taxon>Magnoliopsida</taxon>
        <taxon>Ranunculales</taxon>
        <taxon>Papaveraceae</taxon>
        <taxon>Papaveroideae</taxon>
        <taxon>Papaver</taxon>
    </lineage>
</organism>
<sequence>MAKQPSSSEKLVAICLGLLAVLSPLYIDQKASEEEEEEDVYDFSFASWLPLLLVVLMVSIYCSRQLDQNLTNFDPYWIHRVGGSSCGIIFLLVVIALVLKFKASLMG</sequence>
<dbReference type="Gramene" id="RZC44263">
    <property type="protein sequence ID" value="RZC44263"/>
    <property type="gene ID" value="C5167_037212"/>
</dbReference>
<keyword evidence="1" id="KW-1133">Transmembrane helix</keyword>
<dbReference type="EMBL" id="CM010715">
    <property type="protein sequence ID" value="RZC44263.1"/>
    <property type="molecule type" value="Genomic_DNA"/>
</dbReference>
<keyword evidence="1" id="KW-0812">Transmembrane</keyword>
<protein>
    <recommendedName>
        <fullName evidence="4">Transmembrane protein</fullName>
    </recommendedName>
</protein>
<accession>A0A4Y7I5Q0</accession>
<dbReference type="OMA" id="PYWIHRL"/>
<evidence type="ECO:0008006" key="4">
    <source>
        <dbReference type="Google" id="ProtNLM"/>
    </source>
</evidence>
<evidence type="ECO:0000256" key="1">
    <source>
        <dbReference type="SAM" id="Phobius"/>
    </source>
</evidence>
<dbReference type="OrthoDB" id="1929320at2759"/>
<dbReference type="PANTHER" id="PTHR35758:SF2">
    <property type="entry name" value="TRANSMEMBRANE PROTEIN"/>
    <property type="match status" value="1"/>
</dbReference>
<feature type="transmembrane region" description="Helical" evidence="1">
    <location>
        <begin position="43"/>
        <end position="61"/>
    </location>
</feature>
<evidence type="ECO:0000313" key="2">
    <source>
        <dbReference type="EMBL" id="RZC44263.1"/>
    </source>
</evidence>
<dbReference type="STRING" id="3469.A0A4Y7I5Q0"/>
<reference evidence="2 3" key="1">
    <citation type="journal article" date="2018" name="Science">
        <title>The opium poppy genome and morphinan production.</title>
        <authorList>
            <person name="Guo L."/>
            <person name="Winzer T."/>
            <person name="Yang X."/>
            <person name="Li Y."/>
            <person name="Ning Z."/>
            <person name="He Z."/>
            <person name="Teodor R."/>
            <person name="Lu Y."/>
            <person name="Bowser T.A."/>
            <person name="Graham I.A."/>
            <person name="Ye K."/>
        </authorList>
    </citation>
    <scope>NUCLEOTIDE SEQUENCE [LARGE SCALE GENOMIC DNA]</scope>
    <source>
        <strain evidence="3">cv. HN1</strain>
        <tissue evidence="2">Leaves</tissue>
    </source>
</reference>
<name>A0A4Y7I5Q0_PAPSO</name>
<proteinExistence type="predicted"/>
<dbReference type="PANTHER" id="PTHR35758">
    <property type="entry name" value="TRANSMEMBRANE PROTEIN"/>
    <property type="match status" value="1"/>
</dbReference>
<evidence type="ECO:0000313" key="3">
    <source>
        <dbReference type="Proteomes" id="UP000316621"/>
    </source>
</evidence>